<evidence type="ECO:0000256" key="2">
    <source>
        <dbReference type="ARBA" id="ARBA00023274"/>
    </source>
</evidence>
<evidence type="ECO:0000256" key="5">
    <source>
        <dbReference type="RuleBase" id="RU003870"/>
    </source>
</evidence>
<dbReference type="PANTHER" id="PTHR11655">
    <property type="entry name" value="60S/50S RIBOSOMAL PROTEIN L6/L9"/>
    <property type="match status" value="1"/>
</dbReference>
<organism evidence="7 8">
    <name type="scientific">Parvimonas parva</name>
    <dbReference type="NCBI Taxonomy" id="2769485"/>
    <lineage>
        <taxon>Bacteria</taxon>
        <taxon>Bacillati</taxon>
        <taxon>Bacillota</taxon>
        <taxon>Tissierellia</taxon>
        <taxon>Tissierellales</taxon>
        <taxon>Peptoniphilaceae</taxon>
        <taxon>Parvimonas</taxon>
    </lineage>
</organism>
<dbReference type="InterPro" id="IPR036789">
    <property type="entry name" value="Ribosomal_uL6-like_a/b-dom_sf"/>
</dbReference>
<accession>A0ABS1C9C2</accession>
<sequence>MSRIGLKPIVVPAGVEVILGEENFVEVKGPKGVLTQQLSREMNIKMEGDTINVERPSEIKRHKSLHGLTRTLLANMIEGVSKGFTKTLIIEGTGYRAAKAGNKLTLNLGYSHPIEVLDPEGITVEVPEPNKIVINGIDKQKLGNFAANIRSHRRPEPYKGKGVRYEGEYIRRKVGKTGK</sequence>
<protein>
    <recommendedName>
        <fullName evidence="3">Large ribosomal subunit protein uL6</fullName>
    </recommendedName>
</protein>
<dbReference type="EMBL" id="JACVDA010000012">
    <property type="protein sequence ID" value="MBK1468698.1"/>
    <property type="molecule type" value="Genomic_DNA"/>
</dbReference>
<dbReference type="InterPro" id="IPR020040">
    <property type="entry name" value="Ribosomal_uL6_a/b-dom"/>
</dbReference>
<evidence type="ECO:0000256" key="1">
    <source>
        <dbReference type="ARBA" id="ARBA00022980"/>
    </source>
</evidence>
<dbReference type="PIRSF" id="PIRSF002162">
    <property type="entry name" value="Ribosomal_L6"/>
    <property type="match status" value="1"/>
</dbReference>
<dbReference type="Gene3D" id="3.90.930.12">
    <property type="entry name" value="Ribosomal protein L6, alpha-beta domain"/>
    <property type="match status" value="2"/>
</dbReference>
<dbReference type="Proteomes" id="UP000823123">
    <property type="component" value="Unassembled WGS sequence"/>
</dbReference>
<comment type="similarity">
    <text evidence="3 4">Belongs to the universal ribosomal protein uL6 family.</text>
</comment>
<comment type="caution">
    <text evidence="7">The sequence shown here is derived from an EMBL/GenBank/DDBJ whole genome shotgun (WGS) entry which is preliminary data.</text>
</comment>
<evidence type="ECO:0000259" key="6">
    <source>
        <dbReference type="Pfam" id="PF00347"/>
    </source>
</evidence>
<dbReference type="NCBIfam" id="TIGR03654">
    <property type="entry name" value="L6_bact"/>
    <property type="match status" value="1"/>
</dbReference>
<dbReference type="InterPro" id="IPR000702">
    <property type="entry name" value="Ribosomal_uL6-like"/>
</dbReference>
<keyword evidence="1 3" id="KW-0689">Ribosomal protein</keyword>
<dbReference type="Pfam" id="PF00347">
    <property type="entry name" value="Ribosomal_L6"/>
    <property type="match status" value="2"/>
</dbReference>
<dbReference type="GO" id="GO:0005840">
    <property type="term" value="C:ribosome"/>
    <property type="evidence" value="ECO:0007669"/>
    <property type="project" value="UniProtKB-KW"/>
</dbReference>
<keyword evidence="2 3" id="KW-0687">Ribonucleoprotein</keyword>
<evidence type="ECO:0000313" key="8">
    <source>
        <dbReference type="Proteomes" id="UP000823123"/>
    </source>
</evidence>
<feature type="domain" description="Large ribosomal subunit protein uL6 alpha-beta" evidence="6">
    <location>
        <begin position="92"/>
        <end position="165"/>
    </location>
</feature>
<dbReference type="PANTHER" id="PTHR11655:SF14">
    <property type="entry name" value="LARGE RIBOSOMAL SUBUNIT PROTEIN UL6M"/>
    <property type="match status" value="1"/>
</dbReference>
<dbReference type="InterPro" id="IPR019906">
    <property type="entry name" value="Ribosomal_uL6_bac-type"/>
</dbReference>
<gene>
    <name evidence="3 7" type="primary">rplF</name>
    <name evidence="7" type="ORF">IBJ83_05135</name>
</gene>
<evidence type="ECO:0000256" key="3">
    <source>
        <dbReference type="HAMAP-Rule" id="MF_01365"/>
    </source>
</evidence>
<keyword evidence="8" id="KW-1185">Reference proteome</keyword>
<dbReference type="RefSeq" id="WP_068473728.1">
    <property type="nucleotide sequence ID" value="NZ_AP038371.1"/>
</dbReference>
<dbReference type="PRINTS" id="PR00059">
    <property type="entry name" value="RIBOSOMALL6"/>
</dbReference>
<evidence type="ECO:0000313" key="7">
    <source>
        <dbReference type="EMBL" id="MBK1468698.1"/>
    </source>
</evidence>
<name>A0ABS1C9C2_9FIRM</name>
<comment type="function">
    <text evidence="3 5">This protein binds to the 23S rRNA, and is important in its secondary structure. It is located near the subunit interface in the base of the L7/L12 stalk, and near the tRNA binding site of the peptidyltransferase center.</text>
</comment>
<evidence type="ECO:0000256" key="4">
    <source>
        <dbReference type="RuleBase" id="RU003869"/>
    </source>
</evidence>
<keyword evidence="3 5" id="KW-0694">RNA-binding</keyword>
<dbReference type="PROSITE" id="PS00525">
    <property type="entry name" value="RIBOSOMAL_L6_1"/>
    <property type="match status" value="1"/>
</dbReference>
<feature type="domain" description="Large ribosomal subunit protein uL6 alpha-beta" evidence="6">
    <location>
        <begin position="11"/>
        <end position="83"/>
    </location>
</feature>
<reference evidence="7 8" key="1">
    <citation type="submission" date="2020-09" db="EMBL/GenBank/DDBJ databases">
        <title>Parvimonas S3374 sp. nov.</title>
        <authorList>
            <person name="Buhl M."/>
        </authorList>
    </citation>
    <scope>NUCLEOTIDE SEQUENCE [LARGE SCALE GENOMIC DNA]</scope>
    <source>
        <strain evidence="7 8">S3374</strain>
    </source>
</reference>
<dbReference type="HAMAP" id="MF_01365_B">
    <property type="entry name" value="Ribosomal_uL6_B"/>
    <property type="match status" value="1"/>
</dbReference>
<keyword evidence="3 5" id="KW-0699">rRNA-binding</keyword>
<dbReference type="SUPFAM" id="SSF56053">
    <property type="entry name" value="Ribosomal protein L6"/>
    <property type="match status" value="2"/>
</dbReference>
<proteinExistence type="inferred from homology"/>
<dbReference type="InterPro" id="IPR002358">
    <property type="entry name" value="Ribosomal_uL6_CS"/>
</dbReference>
<comment type="subunit">
    <text evidence="3">Part of the 50S ribosomal subunit.</text>
</comment>